<dbReference type="Gene3D" id="1.20.120.1750">
    <property type="match status" value="1"/>
</dbReference>
<comment type="catalytic activity">
    <reaction evidence="1">
        <text>[E2 ubiquitin-conjugating enzyme]-S-ubiquitinyl-L-cysteine + [acceptor protein]-L-lysine = [E2 ubiquitin-conjugating enzyme]-L-cysteine + [acceptor protein]-N(6)-ubiquitinyl-L-lysine.</text>
        <dbReference type="EC" id="2.3.2.31"/>
    </reaction>
</comment>
<dbReference type="EMBL" id="ML991771">
    <property type="protein sequence ID" value="KAF2239794.1"/>
    <property type="molecule type" value="Genomic_DNA"/>
</dbReference>
<evidence type="ECO:0000256" key="6">
    <source>
        <dbReference type="ARBA" id="ARBA00022771"/>
    </source>
</evidence>
<keyword evidence="4" id="KW-0479">Metal-binding</keyword>
<dbReference type="OrthoDB" id="1431934at2759"/>
<dbReference type="PROSITE" id="PS51873">
    <property type="entry name" value="TRIAD"/>
    <property type="match status" value="1"/>
</dbReference>
<feature type="compositionally biased region" description="Basic and acidic residues" evidence="9">
    <location>
        <begin position="73"/>
        <end position="88"/>
    </location>
</feature>
<dbReference type="CDD" id="cd20335">
    <property type="entry name" value="BRcat_RBR"/>
    <property type="match status" value="1"/>
</dbReference>
<evidence type="ECO:0000313" key="12">
    <source>
        <dbReference type="Proteomes" id="UP000800092"/>
    </source>
</evidence>
<evidence type="ECO:0000313" key="11">
    <source>
        <dbReference type="EMBL" id="KAF2239794.1"/>
    </source>
</evidence>
<evidence type="ECO:0000256" key="3">
    <source>
        <dbReference type="ARBA" id="ARBA00022679"/>
    </source>
</evidence>
<evidence type="ECO:0000256" key="2">
    <source>
        <dbReference type="ARBA" id="ARBA00012251"/>
    </source>
</evidence>
<keyword evidence="5" id="KW-0677">Repeat</keyword>
<reference evidence="11" key="1">
    <citation type="journal article" date="2020" name="Stud. Mycol.">
        <title>101 Dothideomycetes genomes: a test case for predicting lifestyles and emergence of pathogens.</title>
        <authorList>
            <person name="Haridas S."/>
            <person name="Albert R."/>
            <person name="Binder M."/>
            <person name="Bloem J."/>
            <person name="Labutti K."/>
            <person name="Salamov A."/>
            <person name="Andreopoulos B."/>
            <person name="Baker S."/>
            <person name="Barry K."/>
            <person name="Bills G."/>
            <person name="Bluhm B."/>
            <person name="Cannon C."/>
            <person name="Castanera R."/>
            <person name="Culley D."/>
            <person name="Daum C."/>
            <person name="Ezra D."/>
            <person name="Gonzalez J."/>
            <person name="Henrissat B."/>
            <person name="Kuo A."/>
            <person name="Liang C."/>
            <person name="Lipzen A."/>
            <person name="Lutzoni F."/>
            <person name="Magnuson J."/>
            <person name="Mondo S."/>
            <person name="Nolan M."/>
            <person name="Ohm R."/>
            <person name="Pangilinan J."/>
            <person name="Park H.-J."/>
            <person name="Ramirez L."/>
            <person name="Alfaro M."/>
            <person name="Sun H."/>
            <person name="Tritt A."/>
            <person name="Yoshinaga Y."/>
            <person name="Zwiers L.-H."/>
            <person name="Turgeon B."/>
            <person name="Goodwin S."/>
            <person name="Spatafora J."/>
            <person name="Crous P."/>
            <person name="Grigoriev I."/>
        </authorList>
    </citation>
    <scope>NUCLEOTIDE SEQUENCE</scope>
    <source>
        <strain evidence="11">Tuck. ex Michener</strain>
    </source>
</reference>
<keyword evidence="3" id="KW-0808">Transferase</keyword>
<dbReference type="InterPro" id="IPR031127">
    <property type="entry name" value="E3_UB_ligase_RBR"/>
</dbReference>
<accession>A0A6A6HNS8</accession>
<keyword evidence="7" id="KW-0833">Ubl conjugation pathway</keyword>
<dbReference type="InterPro" id="IPR002867">
    <property type="entry name" value="IBR_dom"/>
</dbReference>
<evidence type="ECO:0000256" key="4">
    <source>
        <dbReference type="ARBA" id="ARBA00022723"/>
    </source>
</evidence>
<keyword evidence="12" id="KW-1185">Reference proteome</keyword>
<sequence>MARVPRPRSAVTPHRGLNSKATRRSSPQSVKSLGKTDQDQTSRYGLRKRRRSPDASNVQERPTKARRSPAQLPEKHSVTPKSSIKDTSKASGGVEGPPKPSPRTYNCRICLEDVVTSRFPRKNACPESCVDCLTGENRICKPCIVSSIIAQSEIRDIDKVGCPSCYEPWEYRRLVSFLPRDEVRRLDARIIARGVAKEENWRWCPQRGCQFGQIYDVNFGSNPVPEWCTLYICQGCHRHNCFKHQTPWHENLSCAQYDYRQEHERVKEGGKTNEELEEQDRESRLLMQKQETRICPYCGHAVQRTVGCDSMQCKSNSRPETI</sequence>
<name>A0A6A6HNS8_VIRVR</name>
<dbReference type="SMART" id="SM00647">
    <property type="entry name" value="IBR"/>
    <property type="match status" value="1"/>
</dbReference>
<feature type="domain" description="RING-type" evidence="10">
    <location>
        <begin position="103"/>
        <end position="322"/>
    </location>
</feature>
<evidence type="ECO:0000256" key="9">
    <source>
        <dbReference type="SAM" id="MobiDB-lite"/>
    </source>
</evidence>
<keyword evidence="6" id="KW-0863">Zinc-finger</keyword>
<dbReference type="AlphaFoldDB" id="A0A6A6HNS8"/>
<protein>
    <recommendedName>
        <fullName evidence="2">RBR-type E3 ubiquitin transferase</fullName>
        <ecNumber evidence="2">2.3.2.31</ecNumber>
    </recommendedName>
</protein>
<feature type="region of interest" description="Disordered" evidence="9">
    <location>
        <begin position="1"/>
        <end position="101"/>
    </location>
</feature>
<dbReference type="InterPro" id="IPR044066">
    <property type="entry name" value="TRIAD_supradom"/>
</dbReference>
<organism evidence="11 12">
    <name type="scientific">Viridothelium virens</name>
    <name type="common">Speckled blister lichen</name>
    <name type="synonym">Trypethelium virens</name>
    <dbReference type="NCBI Taxonomy" id="1048519"/>
    <lineage>
        <taxon>Eukaryota</taxon>
        <taxon>Fungi</taxon>
        <taxon>Dikarya</taxon>
        <taxon>Ascomycota</taxon>
        <taxon>Pezizomycotina</taxon>
        <taxon>Dothideomycetes</taxon>
        <taxon>Dothideomycetes incertae sedis</taxon>
        <taxon>Trypetheliales</taxon>
        <taxon>Trypetheliaceae</taxon>
        <taxon>Viridothelium</taxon>
    </lineage>
</organism>
<dbReference type="PANTHER" id="PTHR11685">
    <property type="entry name" value="RBR FAMILY RING FINGER AND IBR DOMAIN-CONTAINING"/>
    <property type="match status" value="1"/>
</dbReference>
<evidence type="ECO:0000256" key="7">
    <source>
        <dbReference type="ARBA" id="ARBA00022786"/>
    </source>
</evidence>
<dbReference type="GO" id="GO:0061630">
    <property type="term" value="F:ubiquitin protein ligase activity"/>
    <property type="evidence" value="ECO:0007669"/>
    <property type="project" value="UniProtKB-EC"/>
</dbReference>
<gene>
    <name evidence="11" type="ORF">EV356DRAFT_495573</name>
</gene>
<keyword evidence="8" id="KW-0862">Zinc</keyword>
<dbReference type="Pfam" id="PF01485">
    <property type="entry name" value="IBR"/>
    <property type="match status" value="1"/>
</dbReference>
<evidence type="ECO:0000256" key="5">
    <source>
        <dbReference type="ARBA" id="ARBA00022737"/>
    </source>
</evidence>
<dbReference type="SUPFAM" id="SSF57850">
    <property type="entry name" value="RING/U-box"/>
    <property type="match status" value="1"/>
</dbReference>
<evidence type="ECO:0000259" key="10">
    <source>
        <dbReference type="PROSITE" id="PS51873"/>
    </source>
</evidence>
<evidence type="ECO:0000256" key="8">
    <source>
        <dbReference type="ARBA" id="ARBA00022833"/>
    </source>
</evidence>
<dbReference type="GO" id="GO:0016567">
    <property type="term" value="P:protein ubiquitination"/>
    <property type="evidence" value="ECO:0007669"/>
    <property type="project" value="InterPro"/>
</dbReference>
<proteinExistence type="predicted"/>
<evidence type="ECO:0000256" key="1">
    <source>
        <dbReference type="ARBA" id="ARBA00001798"/>
    </source>
</evidence>
<dbReference type="EC" id="2.3.2.31" evidence="2"/>
<dbReference type="Proteomes" id="UP000800092">
    <property type="component" value="Unassembled WGS sequence"/>
</dbReference>
<dbReference type="GO" id="GO:0008270">
    <property type="term" value="F:zinc ion binding"/>
    <property type="evidence" value="ECO:0007669"/>
    <property type="project" value="UniProtKB-KW"/>
</dbReference>